<accession>A0A956RQD2</accession>
<evidence type="ECO:0000313" key="3">
    <source>
        <dbReference type="Proteomes" id="UP000697710"/>
    </source>
</evidence>
<dbReference type="AlphaFoldDB" id="A0A956RQD2"/>
<feature type="non-terminal residue" evidence="2">
    <location>
        <position position="1"/>
    </location>
</feature>
<dbReference type="Proteomes" id="UP000697710">
    <property type="component" value="Unassembled WGS sequence"/>
</dbReference>
<reference evidence="2" key="2">
    <citation type="journal article" date="2021" name="Microbiome">
        <title>Successional dynamics and alternative stable states in a saline activated sludge microbial community over 9 years.</title>
        <authorList>
            <person name="Wang Y."/>
            <person name="Ye J."/>
            <person name="Ju F."/>
            <person name="Liu L."/>
            <person name="Boyd J.A."/>
            <person name="Deng Y."/>
            <person name="Parks D.H."/>
            <person name="Jiang X."/>
            <person name="Yin X."/>
            <person name="Woodcroft B.J."/>
            <person name="Tyson G.W."/>
            <person name="Hugenholtz P."/>
            <person name="Polz M.F."/>
            <person name="Zhang T."/>
        </authorList>
    </citation>
    <scope>NUCLEOTIDE SEQUENCE</scope>
    <source>
        <strain evidence="2">HKST-UBA01</strain>
    </source>
</reference>
<name>A0A956RQD2_UNCEI</name>
<dbReference type="SUPFAM" id="SSF69765">
    <property type="entry name" value="IpsF-like"/>
    <property type="match status" value="1"/>
</dbReference>
<dbReference type="GO" id="GO:0016114">
    <property type="term" value="P:terpenoid biosynthetic process"/>
    <property type="evidence" value="ECO:0007669"/>
    <property type="project" value="InterPro"/>
</dbReference>
<gene>
    <name evidence="2" type="ORF">KC729_14310</name>
</gene>
<proteinExistence type="predicted"/>
<evidence type="ECO:0000259" key="1">
    <source>
        <dbReference type="Pfam" id="PF02542"/>
    </source>
</evidence>
<dbReference type="InterPro" id="IPR036571">
    <property type="entry name" value="MECDP_synthase_sf"/>
</dbReference>
<comment type="caution">
    <text evidence="2">The sequence shown here is derived from an EMBL/GenBank/DDBJ whole genome shotgun (WGS) entry which is preliminary data.</text>
</comment>
<organism evidence="2 3">
    <name type="scientific">Eiseniibacteriota bacterium</name>
    <dbReference type="NCBI Taxonomy" id="2212470"/>
    <lineage>
        <taxon>Bacteria</taxon>
        <taxon>Candidatus Eiseniibacteriota</taxon>
    </lineage>
</organism>
<evidence type="ECO:0000313" key="2">
    <source>
        <dbReference type="EMBL" id="MCA9728860.1"/>
    </source>
</evidence>
<protein>
    <submittedName>
        <fullName evidence="2">2-C-methyl-D-erythritol 2,4-cyclodiphosphate synthase</fullName>
    </submittedName>
</protein>
<dbReference type="PANTHER" id="PTHR43181">
    <property type="entry name" value="2-C-METHYL-D-ERYTHRITOL 2,4-CYCLODIPHOSPHATE SYNTHASE, CHLOROPLASTIC"/>
    <property type="match status" value="1"/>
</dbReference>
<dbReference type="Pfam" id="PF02542">
    <property type="entry name" value="YgbB"/>
    <property type="match status" value="1"/>
</dbReference>
<dbReference type="PANTHER" id="PTHR43181:SF1">
    <property type="entry name" value="2-C-METHYL-D-ERYTHRITOL 2,4-CYCLODIPHOSPHATE SYNTHASE, CHLOROPLASTIC"/>
    <property type="match status" value="1"/>
</dbReference>
<dbReference type="GO" id="GO:0008685">
    <property type="term" value="F:2-C-methyl-D-erythritol 2,4-cyclodiphosphate synthase activity"/>
    <property type="evidence" value="ECO:0007669"/>
    <property type="project" value="InterPro"/>
</dbReference>
<dbReference type="EMBL" id="JAGQHR010000496">
    <property type="protein sequence ID" value="MCA9728860.1"/>
    <property type="molecule type" value="Genomic_DNA"/>
</dbReference>
<feature type="domain" description="2-C-methyl-D-erythritol 2,4-cyclodiphosphate synthase" evidence="1">
    <location>
        <begin position="2"/>
        <end position="56"/>
    </location>
</feature>
<reference evidence="2" key="1">
    <citation type="submission" date="2020-04" db="EMBL/GenBank/DDBJ databases">
        <authorList>
            <person name="Zhang T."/>
        </authorList>
    </citation>
    <scope>NUCLEOTIDE SEQUENCE</scope>
    <source>
        <strain evidence="2">HKST-UBA01</strain>
    </source>
</reference>
<dbReference type="InterPro" id="IPR003526">
    <property type="entry name" value="MECDP_synthase"/>
</dbReference>
<sequence length="64" mass="6590">LAESPRLAPHRDAMIAALAGAWGCRPGDVSVKARTNEGLGAIGRSEAIAAYAVVLLEQDRSAMG</sequence>
<dbReference type="Gene3D" id="3.30.1330.50">
    <property type="entry name" value="2-C-methyl-D-erythritol 2,4-cyclodiphosphate synthase"/>
    <property type="match status" value="1"/>
</dbReference>